<keyword evidence="3" id="KW-0472">Membrane</keyword>
<organism evidence="5">
    <name type="scientific">viral metagenome</name>
    <dbReference type="NCBI Taxonomy" id="1070528"/>
    <lineage>
        <taxon>unclassified sequences</taxon>
        <taxon>metagenomes</taxon>
        <taxon>organismal metagenomes</taxon>
    </lineage>
</organism>
<accession>A0A6C0HJN5</accession>
<dbReference type="GO" id="GO:0007155">
    <property type="term" value="P:cell adhesion"/>
    <property type="evidence" value="ECO:0007669"/>
    <property type="project" value="InterPro"/>
</dbReference>
<feature type="transmembrane region" description="Helical" evidence="3">
    <location>
        <begin position="68"/>
        <end position="90"/>
    </location>
</feature>
<reference evidence="5" key="1">
    <citation type="journal article" date="2020" name="Nature">
        <title>Giant virus diversity and host interactions through global metagenomics.</title>
        <authorList>
            <person name="Schulz F."/>
            <person name="Roux S."/>
            <person name="Paez-Espino D."/>
            <person name="Jungbluth S."/>
            <person name="Walsh D.A."/>
            <person name="Denef V.J."/>
            <person name="McMahon K.D."/>
            <person name="Konstantinidis K.T."/>
            <person name="Eloe-Fadrosh E.A."/>
            <person name="Kyrpides N.C."/>
            <person name="Woyke T."/>
        </authorList>
    </citation>
    <scope>NUCLEOTIDE SEQUENCE</scope>
    <source>
        <strain evidence="5">GVMAG-M-3300023184-120</strain>
    </source>
</reference>
<dbReference type="InterPro" id="IPR000538">
    <property type="entry name" value="Link_dom"/>
</dbReference>
<evidence type="ECO:0000256" key="2">
    <source>
        <dbReference type="SAM" id="MobiDB-lite"/>
    </source>
</evidence>
<dbReference type="AlphaFoldDB" id="A0A6C0HJN5"/>
<feature type="transmembrane region" description="Helical" evidence="3">
    <location>
        <begin position="182"/>
        <end position="200"/>
    </location>
</feature>
<dbReference type="GO" id="GO:0005540">
    <property type="term" value="F:hyaluronic acid binding"/>
    <property type="evidence" value="ECO:0007669"/>
    <property type="project" value="InterPro"/>
</dbReference>
<keyword evidence="3" id="KW-0812">Transmembrane</keyword>
<evidence type="ECO:0000259" key="4">
    <source>
        <dbReference type="PROSITE" id="PS50963"/>
    </source>
</evidence>
<sequence>MSAKDISKNDLSNNATKTAKDSSGNVLKDSSGNVIIDLSGSFLNNLLSSKKEDDKSSPLFVRVFNNSYIMFMVWFLGIYLVIYAFFGVFLNPKRDPEMEQRFSTTIDMLAFGSIFVLIVFQAFTTNNLTQDGFVDGVKKFLKDFYGNQLSLFSTMLFLLTFYLLIFILRIPTGSSKPLSIKFIEFFGLIFLLSVFIYDFFKYFLGYDMLDILGDPIVNNLLNSVGAPLNVVENEQVFNVSNNLYTYDDAKAVCKAFDARLSTYDEIEAAYNQGAEWCNYGWSEGQMAFFPTQKDTWKKLQESELNKNSCGRPGINGGHFANPNIKFGVNCFGRKPKPSDLEKSMMATAKETPIPQTKEEIALNEKVKYYQENGDKLLQVNSFNKEKWSRF</sequence>
<dbReference type="InterPro" id="IPR016187">
    <property type="entry name" value="CTDL_fold"/>
</dbReference>
<feature type="region of interest" description="Disordered" evidence="2">
    <location>
        <begin position="1"/>
        <end position="24"/>
    </location>
</feature>
<dbReference type="SMART" id="SM00445">
    <property type="entry name" value="LINK"/>
    <property type="match status" value="1"/>
</dbReference>
<keyword evidence="1" id="KW-1015">Disulfide bond</keyword>
<keyword evidence="3" id="KW-1133">Transmembrane helix</keyword>
<feature type="domain" description="Link" evidence="4">
    <location>
        <begin position="229"/>
        <end position="332"/>
    </location>
</feature>
<feature type="compositionally biased region" description="Polar residues" evidence="2">
    <location>
        <begin position="9"/>
        <end position="24"/>
    </location>
</feature>
<dbReference type="SUPFAM" id="SSF56436">
    <property type="entry name" value="C-type lectin-like"/>
    <property type="match status" value="1"/>
</dbReference>
<name>A0A6C0HJN5_9ZZZZ</name>
<evidence type="ECO:0000256" key="3">
    <source>
        <dbReference type="SAM" id="Phobius"/>
    </source>
</evidence>
<evidence type="ECO:0000256" key="1">
    <source>
        <dbReference type="ARBA" id="ARBA00023157"/>
    </source>
</evidence>
<feature type="transmembrane region" description="Helical" evidence="3">
    <location>
        <begin position="149"/>
        <end position="170"/>
    </location>
</feature>
<dbReference type="EMBL" id="MN739966">
    <property type="protein sequence ID" value="QHT80213.1"/>
    <property type="molecule type" value="Genomic_DNA"/>
</dbReference>
<dbReference type="Gene3D" id="3.10.100.10">
    <property type="entry name" value="Mannose-Binding Protein A, subunit A"/>
    <property type="match status" value="1"/>
</dbReference>
<dbReference type="InterPro" id="IPR016186">
    <property type="entry name" value="C-type_lectin-like/link_sf"/>
</dbReference>
<proteinExistence type="predicted"/>
<dbReference type="PROSITE" id="PS50963">
    <property type="entry name" value="LINK_2"/>
    <property type="match status" value="1"/>
</dbReference>
<dbReference type="Pfam" id="PF00193">
    <property type="entry name" value="Xlink"/>
    <property type="match status" value="1"/>
</dbReference>
<evidence type="ECO:0000313" key="5">
    <source>
        <dbReference type="EMBL" id="QHT80213.1"/>
    </source>
</evidence>
<feature type="transmembrane region" description="Helical" evidence="3">
    <location>
        <begin position="102"/>
        <end position="123"/>
    </location>
</feature>
<protein>
    <recommendedName>
        <fullName evidence="4">Link domain-containing protein</fullName>
    </recommendedName>
</protein>